<dbReference type="AlphaFoldDB" id="A0A345CYB2"/>
<dbReference type="GO" id="GO:0000150">
    <property type="term" value="F:DNA strand exchange activity"/>
    <property type="evidence" value="ECO:0007669"/>
    <property type="project" value="InterPro"/>
</dbReference>
<proteinExistence type="predicted"/>
<name>A0A345CYB2_9GAMM</name>
<organism evidence="2 3">
    <name type="scientific">Erwinia tracheiphila</name>
    <dbReference type="NCBI Taxonomy" id="65700"/>
    <lineage>
        <taxon>Bacteria</taxon>
        <taxon>Pseudomonadati</taxon>
        <taxon>Pseudomonadota</taxon>
        <taxon>Gammaproteobacteria</taxon>
        <taxon>Enterobacterales</taxon>
        <taxon>Erwiniaceae</taxon>
        <taxon>Erwinia</taxon>
    </lineage>
</organism>
<accession>A0A345CYB2</accession>
<dbReference type="InterPro" id="IPR006119">
    <property type="entry name" value="Resolv_N"/>
</dbReference>
<feature type="domain" description="Resolvase/invertase-type recombinase catalytic" evidence="1">
    <location>
        <begin position="27"/>
        <end position="85"/>
    </location>
</feature>
<evidence type="ECO:0000313" key="3">
    <source>
        <dbReference type="Proteomes" id="UP000264980"/>
    </source>
</evidence>
<dbReference type="PROSITE" id="PS51736">
    <property type="entry name" value="RECOMBINASES_3"/>
    <property type="match status" value="1"/>
</dbReference>
<protein>
    <recommendedName>
        <fullName evidence="1">Resolvase/invertase-type recombinase catalytic domain-containing protein</fullName>
    </recommendedName>
</protein>
<evidence type="ECO:0000259" key="1">
    <source>
        <dbReference type="PROSITE" id="PS51736"/>
    </source>
</evidence>
<dbReference type="EMBL" id="CP013970">
    <property type="protein sequence ID" value="AXF78429.1"/>
    <property type="molecule type" value="Genomic_DNA"/>
</dbReference>
<reference evidence="2 3" key="1">
    <citation type="submission" date="2016-01" db="EMBL/GenBank/DDBJ databases">
        <authorList>
            <person name="Oliw E.H."/>
        </authorList>
    </citation>
    <scope>NUCLEOTIDE SEQUENCE [LARGE SCALE GENOMIC DNA]</scope>
    <source>
        <strain evidence="2 3">MDcuke</strain>
    </source>
</reference>
<dbReference type="SUPFAM" id="SSF53041">
    <property type="entry name" value="Resolvase-like"/>
    <property type="match status" value="1"/>
</dbReference>
<sequence>MQDYTISFQYSFSIYTQIRRLTGIDNMLIGYTRVSTEDQHLDLQRDALSLAGCERIFEDKVSGAEAEREGLVYWSRHPEVLSNEA</sequence>
<dbReference type="Proteomes" id="UP000264980">
    <property type="component" value="Chromosome"/>
</dbReference>
<dbReference type="Gene3D" id="3.40.50.1390">
    <property type="entry name" value="Resolvase, N-terminal catalytic domain"/>
    <property type="match status" value="1"/>
</dbReference>
<evidence type="ECO:0000313" key="2">
    <source>
        <dbReference type="EMBL" id="AXF78429.1"/>
    </source>
</evidence>
<gene>
    <name evidence="2" type="ORF">AV903_24400</name>
</gene>
<dbReference type="InterPro" id="IPR036162">
    <property type="entry name" value="Resolvase-like_N_sf"/>
</dbReference>
<dbReference type="Pfam" id="PF00239">
    <property type="entry name" value="Resolvase"/>
    <property type="match status" value="1"/>
</dbReference>
<dbReference type="GO" id="GO:0003677">
    <property type="term" value="F:DNA binding"/>
    <property type="evidence" value="ECO:0007669"/>
    <property type="project" value="InterPro"/>
</dbReference>